<accession>D7LK73</accession>
<reference evidence="3" key="1">
    <citation type="journal article" date="2011" name="Nat. Genet.">
        <title>The Arabidopsis lyrata genome sequence and the basis of rapid genome size change.</title>
        <authorList>
            <person name="Hu T.T."/>
            <person name="Pattyn P."/>
            <person name="Bakker E.G."/>
            <person name="Cao J."/>
            <person name="Cheng J.-F."/>
            <person name="Clark R.M."/>
            <person name="Fahlgren N."/>
            <person name="Fawcett J.A."/>
            <person name="Grimwood J."/>
            <person name="Gundlach H."/>
            <person name="Haberer G."/>
            <person name="Hollister J.D."/>
            <person name="Ossowski S."/>
            <person name="Ottilar R.P."/>
            <person name="Salamov A.A."/>
            <person name="Schneeberger K."/>
            <person name="Spannagl M."/>
            <person name="Wang X."/>
            <person name="Yang L."/>
            <person name="Nasrallah M.E."/>
            <person name="Bergelson J."/>
            <person name="Carrington J.C."/>
            <person name="Gaut B.S."/>
            <person name="Schmutz J."/>
            <person name="Mayer K.F.X."/>
            <person name="Van de Peer Y."/>
            <person name="Grigoriev I.V."/>
            <person name="Nordborg M."/>
            <person name="Weigel D."/>
            <person name="Guo Y.-L."/>
        </authorList>
    </citation>
    <scope>NUCLEOTIDE SEQUENCE [LARGE SCALE GENOMIC DNA]</scope>
    <source>
        <strain evidence="3">cv. MN47</strain>
    </source>
</reference>
<dbReference type="AlphaFoldDB" id="D7LK73"/>
<proteinExistence type="predicted"/>
<feature type="compositionally biased region" description="Basic residues" evidence="1">
    <location>
        <begin position="7"/>
        <end position="23"/>
    </location>
</feature>
<feature type="region of interest" description="Disordered" evidence="1">
    <location>
        <begin position="1"/>
        <end position="54"/>
    </location>
</feature>
<dbReference type="Proteomes" id="UP000008694">
    <property type="component" value="Unassembled WGS sequence"/>
</dbReference>
<dbReference type="EMBL" id="GL348716">
    <property type="protein sequence ID" value="EFH55096.1"/>
    <property type="molecule type" value="Genomic_DNA"/>
</dbReference>
<name>D7LK73_ARALL</name>
<dbReference type="Gramene" id="scaffold_400647.1">
    <property type="protein sequence ID" value="scaffold_400647.1"/>
    <property type="gene ID" value="scaffold_400647.1"/>
</dbReference>
<gene>
    <name evidence="2" type="ORF">ARALYDRAFT_901146</name>
</gene>
<protein>
    <submittedName>
        <fullName evidence="2">Predicted protein</fullName>
    </submittedName>
</protein>
<evidence type="ECO:0000313" key="3">
    <source>
        <dbReference type="Proteomes" id="UP000008694"/>
    </source>
</evidence>
<keyword evidence="3" id="KW-1185">Reference proteome</keyword>
<sequence length="54" mass="5966">MTPKKMNLLKKKTRRRAKVAKSSKKGEANSSPEKGIEIPSPPPEPESTSQGKYL</sequence>
<evidence type="ECO:0000313" key="2">
    <source>
        <dbReference type="EMBL" id="EFH55096.1"/>
    </source>
</evidence>
<organism evidence="3">
    <name type="scientific">Arabidopsis lyrata subsp. lyrata</name>
    <name type="common">Lyre-leaved rock-cress</name>
    <dbReference type="NCBI Taxonomy" id="81972"/>
    <lineage>
        <taxon>Eukaryota</taxon>
        <taxon>Viridiplantae</taxon>
        <taxon>Streptophyta</taxon>
        <taxon>Embryophyta</taxon>
        <taxon>Tracheophyta</taxon>
        <taxon>Spermatophyta</taxon>
        <taxon>Magnoliopsida</taxon>
        <taxon>eudicotyledons</taxon>
        <taxon>Gunneridae</taxon>
        <taxon>Pentapetalae</taxon>
        <taxon>rosids</taxon>
        <taxon>malvids</taxon>
        <taxon>Brassicales</taxon>
        <taxon>Brassicaceae</taxon>
        <taxon>Camelineae</taxon>
        <taxon>Arabidopsis</taxon>
    </lineage>
</organism>
<evidence type="ECO:0000256" key="1">
    <source>
        <dbReference type="SAM" id="MobiDB-lite"/>
    </source>
</evidence>
<dbReference type="HOGENOM" id="CLU_209959_0_0_1"/>